<dbReference type="Proteomes" id="UP000315353">
    <property type="component" value="Unassembled WGS sequence"/>
</dbReference>
<protein>
    <submittedName>
        <fullName evidence="1">Uncharacterized protein</fullName>
    </submittedName>
</protein>
<organism evidence="1 2">
    <name type="scientific">Corynebacterium flavescens</name>
    <dbReference type="NCBI Taxonomy" id="28028"/>
    <lineage>
        <taxon>Bacteria</taxon>
        <taxon>Bacillati</taxon>
        <taxon>Actinomycetota</taxon>
        <taxon>Actinomycetes</taxon>
        <taxon>Mycobacteriales</taxon>
        <taxon>Corynebacteriaceae</taxon>
        <taxon>Corynebacterium</taxon>
    </lineage>
</organism>
<gene>
    <name evidence="1" type="ORF">CFL01nite_20420</name>
</gene>
<reference evidence="1 2" key="1">
    <citation type="submission" date="2019-06" db="EMBL/GenBank/DDBJ databases">
        <title>Whole genome shotgun sequence of Corynebacterium flavescens NBRC 14136.</title>
        <authorList>
            <person name="Hosoyama A."/>
            <person name="Uohara A."/>
            <person name="Ohji S."/>
            <person name="Ichikawa N."/>
        </authorList>
    </citation>
    <scope>NUCLEOTIDE SEQUENCE [LARGE SCALE GENOMIC DNA]</scope>
    <source>
        <strain evidence="1 2">NBRC 14136</strain>
    </source>
</reference>
<sequence length="225" mass="24622">MLLTGCAVDGPQVENRPPREIALRQGAQTTEVAAPALPREREISAHSTEPHEEKILHFGEASRISTLSNEGEVQLWSVVVFAPESRSVEFANLSSPTGEIDHFDCYGYELTFLGSSVNSGSSDLELQALPDERKAIVSIPELFAVNDEGETANRLRNDASTICGVPVEEQVPMRSARLEEGKLYRGAVASFVYTDRLRGIPSTGIELIPDASIGGEENHAYTYWF</sequence>
<accession>A0AB73BAM9</accession>
<name>A0AB73BAM9_CORFL</name>
<dbReference type="AlphaFoldDB" id="A0AB73BAM9"/>
<comment type="caution">
    <text evidence="1">The sequence shown here is derived from an EMBL/GenBank/DDBJ whole genome shotgun (WGS) entry which is preliminary data.</text>
</comment>
<dbReference type="EMBL" id="BJNB01000039">
    <property type="protein sequence ID" value="GEB98547.1"/>
    <property type="molecule type" value="Genomic_DNA"/>
</dbReference>
<evidence type="ECO:0000313" key="1">
    <source>
        <dbReference type="EMBL" id="GEB98547.1"/>
    </source>
</evidence>
<evidence type="ECO:0000313" key="2">
    <source>
        <dbReference type="Proteomes" id="UP000315353"/>
    </source>
</evidence>
<proteinExistence type="predicted"/>